<dbReference type="InterPro" id="IPR019786">
    <property type="entry name" value="Zinc_finger_PHD-type_CS"/>
</dbReference>
<evidence type="ECO:0000256" key="2">
    <source>
        <dbReference type="ARBA" id="ARBA00022771"/>
    </source>
</evidence>
<keyword evidence="2 4" id="KW-0863">Zinc-finger</keyword>
<keyword evidence="8" id="KW-1185">Reference proteome</keyword>
<dbReference type="GO" id="GO:0008270">
    <property type="term" value="F:zinc ion binding"/>
    <property type="evidence" value="ECO:0007669"/>
    <property type="project" value="UniProtKB-KW"/>
</dbReference>
<evidence type="ECO:0000256" key="5">
    <source>
        <dbReference type="SAM" id="MobiDB-lite"/>
    </source>
</evidence>
<evidence type="ECO:0000256" key="3">
    <source>
        <dbReference type="ARBA" id="ARBA00022833"/>
    </source>
</evidence>
<dbReference type="PANTHER" id="PTHR47162">
    <property type="entry name" value="OS02G0192300 PROTEIN"/>
    <property type="match status" value="1"/>
</dbReference>
<dbReference type="SUPFAM" id="SSF57903">
    <property type="entry name" value="FYVE/PHD zinc finger"/>
    <property type="match status" value="2"/>
</dbReference>
<dbReference type="OMA" id="ANIMHNG"/>
<gene>
    <name evidence="7" type="ORF">HHK36_004283</name>
</gene>
<feature type="domain" description="PHD-type" evidence="6">
    <location>
        <begin position="593"/>
        <end position="643"/>
    </location>
</feature>
<dbReference type="InterPro" id="IPR001965">
    <property type="entry name" value="Znf_PHD"/>
</dbReference>
<proteinExistence type="predicted"/>
<name>A0A834ZQL7_TETSI</name>
<accession>A0A834ZQL7</accession>
<dbReference type="Gene3D" id="2.30.30.1150">
    <property type="match status" value="1"/>
</dbReference>
<feature type="compositionally biased region" description="Polar residues" evidence="5">
    <location>
        <begin position="262"/>
        <end position="273"/>
    </location>
</feature>
<sequence length="696" mass="77673">MEREDSREVSVSKRSRGRDNHMGISGFNRAFGLGSSQDLLTLGFGLIRFGPFAEMIVEERDTNGGFMDCTSLVLSVKSADSNGFAFGNGNDVADGNLGAFSVEGLRTYKRRKHTRMRSETNLQEDGVISVEAAGQLADQTMKELSDIGLRSGKQDVFSRIDIPVVLEGSDDCTHGHWRNVVLENIYQSLGVSQGGIQSCIQDALAFSSVGFTSKSKMLDATETTTWALESFHCHEDRQECHSQIGRKLDGSQNAAKEHKDATTNGAQNEPNDQADNYHITELCQRIFLDILVSEKFTLLCKLLSENFQDIKDGSFFDFSVIDSRMKEGAYEQSPILFSTDIQQAWRKFQRIGTEMVSLAESLSDMSRTSYHEQVGGLVNGFCEEGKHKEIDLVCPEQNDYLDFVTAKQFSTRGSDRHNIPEQSAACGYYKVCICRRCGAKADGRDCLVCDSCEEMYHVSCIEPAVKEIPVRSWYCSNCTASGPKSPHENCVVCKRLNDPRKYTRGGVDGNVPTGGEIVSDLEERSDCSMEAEDELQLSSGSRIHCCKLCGSEEEDGQKLRICGHPLCPSKYYHVRCLTSQQLKSYGPCWYCPSCLCRACLTDRDDERIVLCDGCDHAYHIYCMEPPRTSIPRGKWFCSRCDAGVQAICREKKAYENLEKQKTKNVQRKANKNVSVDMLLSAAEKLNSEEKLDAAKK</sequence>
<dbReference type="PROSITE" id="PS01359">
    <property type="entry name" value="ZF_PHD_1"/>
    <property type="match status" value="1"/>
</dbReference>
<dbReference type="AlphaFoldDB" id="A0A834ZQL7"/>
<evidence type="ECO:0000313" key="7">
    <source>
        <dbReference type="EMBL" id="KAF8411725.1"/>
    </source>
</evidence>
<evidence type="ECO:0000256" key="4">
    <source>
        <dbReference type="PROSITE-ProRule" id="PRU00146"/>
    </source>
</evidence>
<dbReference type="InterPro" id="IPR013083">
    <property type="entry name" value="Znf_RING/FYVE/PHD"/>
</dbReference>
<evidence type="ECO:0000259" key="6">
    <source>
        <dbReference type="PROSITE" id="PS50016"/>
    </source>
</evidence>
<feature type="region of interest" description="Disordered" evidence="5">
    <location>
        <begin position="1"/>
        <end position="20"/>
    </location>
</feature>
<keyword evidence="3" id="KW-0862">Zinc</keyword>
<evidence type="ECO:0000256" key="1">
    <source>
        <dbReference type="ARBA" id="ARBA00022723"/>
    </source>
</evidence>
<dbReference type="OrthoDB" id="1903104at2759"/>
<dbReference type="Gene3D" id="3.30.40.10">
    <property type="entry name" value="Zinc/RING finger domain, C3HC4 (zinc finger)"/>
    <property type="match status" value="1"/>
</dbReference>
<dbReference type="Proteomes" id="UP000655225">
    <property type="component" value="Unassembled WGS sequence"/>
</dbReference>
<comment type="caution">
    <text evidence="7">The sequence shown here is derived from an EMBL/GenBank/DDBJ whole genome shotgun (WGS) entry which is preliminary data.</text>
</comment>
<keyword evidence="1" id="KW-0479">Metal-binding</keyword>
<dbReference type="InterPro" id="IPR011011">
    <property type="entry name" value="Znf_FYVE_PHD"/>
</dbReference>
<protein>
    <recommendedName>
        <fullName evidence="6">PHD-type domain-containing protein</fullName>
    </recommendedName>
</protein>
<dbReference type="PROSITE" id="PS50016">
    <property type="entry name" value="ZF_PHD_2"/>
    <property type="match status" value="2"/>
</dbReference>
<evidence type="ECO:0000313" key="8">
    <source>
        <dbReference type="Proteomes" id="UP000655225"/>
    </source>
</evidence>
<feature type="region of interest" description="Disordered" evidence="5">
    <location>
        <begin position="251"/>
        <end position="273"/>
    </location>
</feature>
<feature type="domain" description="PHD-type" evidence="6">
    <location>
        <begin position="431"/>
        <end position="481"/>
    </location>
</feature>
<dbReference type="PANTHER" id="PTHR47162:SF9">
    <property type="entry name" value="PHD FINGER PROTEIN EHD3-LIKE"/>
    <property type="match status" value="1"/>
</dbReference>
<dbReference type="InterPro" id="IPR019787">
    <property type="entry name" value="Znf_PHD-finger"/>
</dbReference>
<dbReference type="SMART" id="SM00249">
    <property type="entry name" value="PHD"/>
    <property type="match status" value="3"/>
</dbReference>
<dbReference type="EMBL" id="JABCRI010000002">
    <property type="protein sequence ID" value="KAF8411725.1"/>
    <property type="molecule type" value="Genomic_DNA"/>
</dbReference>
<reference evidence="7 8" key="1">
    <citation type="submission" date="2020-04" db="EMBL/GenBank/DDBJ databases">
        <title>Plant Genome Project.</title>
        <authorList>
            <person name="Zhang R.-G."/>
        </authorList>
    </citation>
    <scope>NUCLEOTIDE SEQUENCE [LARGE SCALE GENOMIC DNA]</scope>
    <source>
        <strain evidence="7">YNK0</strain>
        <tissue evidence="7">Leaf</tissue>
    </source>
</reference>
<organism evidence="7 8">
    <name type="scientific">Tetracentron sinense</name>
    <name type="common">Spur-leaf</name>
    <dbReference type="NCBI Taxonomy" id="13715"/>
    <lineage>
        <taxon>Eukaryota</taxon>
        <taxon>Viridiplantae</taxon>
        <taxon>Streptophyta</taxon>
        <taxon>Embryophyta</taxon>
        <taxon>Tracheophyta</taxon>
        <taxon>Spermatophyta</taxon>
        <taxon>Magnoliopsida</taxon>
        <taxon>Trochodendrales</taxon>
        <taxon>Trochodendraceae</taxon>
        <taxon>Tetracentron</taxon>
    </lineage>
</organism>
<dbReference type="Pfam" id="PF00628">
    <property type="entry name" value="PHD"/>
    <property type="match status" value="2"/>
</dbReference>